<dbReference type="AlphaFoldDB" id="A0A3S3E3C7"/>
<organism evidence="2 3">
    <name type="scientific">Rhodococcus spongiicola</name>
    <dbReference type="NCBI Taxonomy" id="2487352"/>
    <lineage>
        <taxon>Bacteria</taxon>
        <taxon>Bacillati</taxon>
        <taxon>Actinomycetota</taxon>
        <taxon>Actinomycetes</taxon>
        <taxon>Mycobacteriales</taxon>
        <taxon>Nocardiaceae</taxon>
        <taxon>Rhodococcus</taxon>
    </lineage>
</organism>
<evidence type="ECO:0000313" key="2">
    <source>
        <dbReference type="EMBL" id="RVW04428.1"/>
    </source>
</evidence>
<sequence>MQHLEPDTATVEPAEPVTAADDAIVEPTEPVSEPSIDESIARGLDAGINLLPMRDYTSGKYQPGYGTGAAENRPPERELDLGEEDGRAV</sequence>
<dbReference type="OrthoDB" id="9814088at2"/>
<dbReference type="Proteomes" id="UP000284333">
    <property type="component" value="Unassembled WGS sequence"/>
</dbReference>
<dbReference type="EMBL" id="RKLN01000002">
    <property type="protein sequence ID" value="RVW04428.1"/>
    <property type="molecule type" value="Genomic_DNA"/>
</dbReference>
<feature type="region of interest" description="Disordered" evidence="1">
    <location>
        <begin position="1"/>
        <end position="39"/>
    </location>
</feature>
<keyword evidence="3" id="KW-1185">Reference proteome</keyword>
<name>A0A3S3E3C7_9NOCA</name>
<feature type="compositionally biased region" description="Basic and acidic residues" evidence="1">
    <location>
        <begin position="73"/>
        <end position="89"/>
    </location>
</feature>
<gene>
    <name evidence="2" type="ORF">EF834_04915</name>
</gene>
<proteinExistence type="predicted"/>
<evidence type="ECO:0000313" key="3">
    <source>
        <dbReference type="Proteomes" id="UP000284333"/>
    </source>
</evidence>
<protein>
    <submittedName>
        <fullName evidence="2">Uncharacterized protein</fullName>
    </submittedName>
</protein>
<accession>A0A3S3E3C7</accession>
<evidence type="ECO:0000256" key="1">
    <source>
        <dbReference type="SAM" id="MobiDB-lite"/>
    </source>
</evidence>
<feature type="region of interest" description="Disordered" evidence="1">
    <location>
        <begin position="54"/>
        <end position="89"/>
    </location>
</feature>
<dbReference type="RefSeq" id="WP_127946124.1">
    <property type="nucleotide sequence ID" value="NZ_RKLN01000002.1"/>
</dbReference>
<comment type="caution">
    <text evidence="2">The sequence shown here is derived from an EMBL/GenBank/DDBJ whole genome shotgun (WGS) entry which is preliminary data.</text>
</comment>
<reference evidence="2 3" key="1">
    <citation type="submission" date="2018-11" db="EMBL/GenBank/DDBJ databases">
        <title>Rhodococcus spongicola sp. nov. and Rhodococcus xishaensis sp. nov. from marine sponges.</title>
        <authorList>
            <person name="Li L."/>
            <person name="Lin H.W."/>
        </authorList>
    </citation>
    <scope>NUCLEOTIDE SEQUENCE [LARGE SCALE GENOMIC DNA]</scope>
    <source>
        <strain evidence="2 3">LHW50502</strain>
    </source>
</reference>